<dbReference type="EMBL" id="QXFZ01000416">
    <property type="protein sequence ID" value="KAE9117302.1"/>
    <property type="molecule type" value="Genomic_DNA"/>
</dbReference>
<evidence type="ECO:0000313" key="13">
    <source>
        <dbReference type="Proteomes" id="UP000440367"/>
    </source>
</evidence>
<evidence type="ECO:0000313" key="7">
    <source>
        <dbReference type="EMBL" id="KAE9247287.1"/>
    </source>
</evidence>
<evidence type="ECO:0000313" key="15">
    <source>
        <dbReference type="Proteomes" id="UP000441208"/>
    </source>
</evidence>
<dbReference type="Proteomes" id="UP000440367">
    <property type="component" value="Unassembled WGS sequence"/>
</dbReference>
<comment type="caution">
    <text evidence="3">The sequence shown here is derived from an EMBL/GenBank/DDBJ whole genome shotgun (WGS) entry which is preliminary data.</text>
</comment>
<dbReference type="EMBL" id="QXFY01000157">
    <property type="protein sequence ID" value="KAE9354324.1"/>
    <property type="molecule type" value="Genomic_DNA"/>
</dbReference>
<evidence type="ECO:0000313" key="9">
    <source>
        <dbReference type="EMBL" id="KAE9322345.1"/>
    </source>
</evidence>
<feature type="signal peptide" evidence="1">
    <location>
        <begin position="1"/>
        <end position="26"/>
    </location>
</feature>
<dbReference type="EMBL" id="QXFW01000304">
    <property type="protein sequence ID" value="KAE9016776.1"/>
    <property type="molecule type" value="Genomic_DNA"/>
</dbReference>
<dbReference type="Proteomes" id="UP000437068">
    <property type="component" value="Unassembled WGS sequence"/>
</dbReference>
<dbReference type="Proteomes" id="UP000460718">
    <property type="component" value="Unassembled WGS sequence"/>
</dbReference>
<dbReference type="Proteomes" id="UP000488956">
    <property type="component" value="Unassembled WGS sequence"/>
</dbReference>
<evidence type="ECO:0000313" key="12">
    <source>
        <dbReference type="Proteomes" id="UP000437068"/>
    </source>
</evidence>
<evidence type="ECO:0000313" key="4">
    <source>
        <dbReference type="EMBL" id="KAE9117302.1"/>
    </source>
</evidence>
<proteinExistence type="predicted"/>
<evidence type="ECO:0000313" key="14">
    <source>
        <dbReference type="Proteomes" id="UP000440732"/>
    </source>
</evidence>
<dbReference type="AlphaFoldDB" id="A0A6A3LBF9"/>
<evidence type="ECO:0000313" key="17">
    <source>
        <dbReference type="Proteomes" id="UP000476176"/>
    </source>
</evidence>
<dbReference type="EMBL" id="QXGA01000311">
    <property type="protein sequence ID" value="KAE9148060.1"/>
    <property type="molecule type" value="Genomic_DNA"/>
</dbReference>
<evidence type="ECO:0000313" key="19">
    <source>
        <dbReference type="Proteomes" id="UP000488956"/>
    </source>
</evidence>
<dbReference type="EMBL" id="QXGF01000192">
    <property type="protein sequence ID" value="KAE8944676.1"/>
    <property type="molecule type" value="Genomic_DNA"/>
</dbReference>
<evidence type="ECO:0000313" key="2">
    <source>
        <dbReference type="EMBL" id="KAE8944676.1"/>
    </source>
</evidence>
<name>A0A6A3LBF9_9STRA</name>
<evidence type="ECO:0000313" key="18">
    <source>
        <dbReference type="Proteomes" id="UP000486351"/>
    </source>
</evidence>
<reference evidence="16 17" key="1">
    <citation type="submission" date="2018-09" db="EMBL/GenBank/DDBJ databases">
        <title>Genomic investigation of the strawberry pathogen Phytophthora fragariae indicates pathogenicity is determined by transcriptional variation in three key races.</title>
        <authorList>
            <person name="Adams T.M."/>
            <person name="Armitage A.D."/>
            <person name="Sobczyk M.K."/>
            <person name="Bates H.J."/>
            <person name="Dunwell J.M."/>
            <person name="Nellist C.F."/>
            <person name="Harrison R.J."/>
        </authorList>
    </citation>
    <scope>NUCLEOTIDE SEQUENCE [LARGE SCALE GENOMIC DNA]</scope>
    <source>
        <strain evidence="9 12">A4</strain>
        <strain evidence="8 13">BC-1</strain>
        <strain evidence="7 17">BC-23</strain>
        <strain evidence="6 14">NOV-5</strain>
        <strain evidence="4 15">NOV-71</strain>
        <strain evidence="10 18">NOV-77</strain>
        <strain evidence="2 11">NOV-9</strain>
        <strain evidence="5 19">ONT-3</strain>
        <strain evidence="3 16">SCRP245</strain>
    </source>
</reference>
<sequence length="52" mass="5704">MMRMHALRSARKIAAFCLLLCAKVAGYTNCRSNRQACAPPRCCNCCLLSPGQ</sequence>
<evidence type="ECO:0000313" key="5">
    <source>
        <dbReference type="EMBL" id="KAE9128685.1"/>
    </source>
</evidence>
<dbReference type="Proteomes" id="UP000440732">
    <property type="component" value="Unassembled WGS sequence"/>
</dbReference>
<dbReference type="EMBL" id="QXGE01000154">
    <property type="protein sequence ID" value="KAE9322345.1"/>
    <property type="molecule type" value="Genomic_DNA"/>
</dbReference>
<keyword evidence="1" id="KW-0732">Signal</keyword>
<evidence type="ECO:0000313" key="16">
    <source>
        <dbReference type="Proteomes" id="UP000460718"/>
    </source>
</evidence>
<evidence type="ECO:0000256" key="1">
    <source>
        <dbReference type="SAM" id="SignalP"/>
    </source>
</evidence>
<evidence type="ECO:0000313" key="11">
    <source>
        <dbReference type="Proteomes" id="UP000429523"/>
    </source>
</evidence>
<feature type="chain" id="PRO_5036164922" evidence="1">
    <location>
        <begin position="27"/>
        <end position="52"/>
    </location>
</feature>
<evidence type="ECO:0000313" key="3">
    <source>
        <dbReference type="EMBL" id="KAE9016776.1"/>
    </source>
</evidence>
<dbReference type="EMBL" id="QXGD01000076">
    <property type="protein sequence ID" value="KAE9254457.1"/>
    <property type="molecule type" value="Genomic_DNA"/>
</dbReference>
<accession>A0A6A3LBF9</accession>
<evidence type="ECO:0000313" key="6">
    <source>
        <dbReference type="EMBL" id="KAE9148060.1"/>
    </source>
</evidence>
<evidence type="ECO:0000313" key="10">
    <source>
        <dbReference type="EMBL" id="KAE9354324.1"/>
    </source>
</evidence>
<dbReference type="Proteomes" id="UP000429523">
    <property type="component" value="Unassembled WGS sequence"/>
</dbReference>
<dbReference type="EMBL" id="QXFX01000153">
    <property type="protein sequence ID" value="KAE9128685.1"/>
    <property type="molecule type" value="Genomic_DNA"/>
</dbReference>
<evidence type="ECO:0000313" key="8">
    <source>
        <dbReference type="EMBL" id="KAE9254457.1"/>
    </source>
</evidence>
<organism evidence="3 16">
    <name type="scientific">Phytophthora fragariae</name>
    <dbReference type="NCBI Taxonomy" id="53985"/>
    <lineage>
        <taxon>Eukaryota</taxon>
        <taxon>Sar</taxon>
        <taxon>Stramenopiles</taxon>
        <taxon>Oomycota</taxon>
        <taxon>Peronosporomycetes</taxon>
        <taxon>Peronosporales</taxon>
        <taxon>Peronosporaceae</taxon>
        <taxon>Phytophthora</taxon>
    </lineage>
</organism>
<dbReference type="Proteomes" id="UP000441208">
    <property type="component" value="Unassembled WGS sequence"/>
</dbReference>
<dbReference type="Proteomes" id="UP000486351">
    <property type="component" value="Unassembled WGS sequence"/>
</dbReference>
<dbReference type="EMBL" id="QXGC01000151">
    <property type="protein sequence ID" value="KAE9247287.1"/>
    <property type="molecule type" value="Genomic_DNA"/>
</dbReference>
<gene>
    <name evidence="9" type="ORF">PF001_g4441</name>
    <name evidence="8" type="ORF">PF002_g2845</name>
    <name evidence="7" type="ORF">PF004_g4391</name>
    <name evidence="6" type="ORF">PF006_g7314</name>
    <name evidence="4" type="ORF">PF007_g9328</name>
    <name evidence="10" type="ORF">PF008_g4577</name>
    <name evidence="2" type="ORF">PF009_g5636</name>
    <name evidence="5" type="ORF">PF010_g4410</name>
    <name evidence="3" type="ORF">PF011_g6992</name>
</gene>
<dbReference type="Proteomes" id="UP000476176">
    <property type="component" value="Unassembled WGS sequence"/>
</dbReference>
<protein>
    <submittedName>
        <fullName evidence="3">Uncharacterized protein</fullName>
    </submittedName>
</protein>